<sequence length="45" mass="4827">ELGQGLLELALDRRIIGLKLKSGVFGPLVFNQKGGPPKLSARLII</sequence>
<dbReference type="AlphaFoldDB" id="A0A382ZPQ5"/>
<evidence type="ECO:0000313" key="1">
    <source>
        <dbReference type="EMBL" id="SVD97586.1"/>
    </source>
</evidence>
<protein>
    <submittedName>
        <fullName evidence="1">Uncharacterized protein</fullName>
    </submittedName>
</protein>
<proteinExistence type="predicted"/>
<gene>
    <name evidence="1" type="ORF">METZ01_LOCUS450440</name>
</gene>
<organism evidence="1">
    <name type="scientific">marine metagenome</name>
    <dbReference type="NCBI Taxonomy" id="408172"/>
    <lineage>
        <taxon>unclassified sequences</taxon>
        <taxon>metagenomes</taxon>
        <taxon>ecological metagenomes</taxon>
    </lineage>
</organism>
<name>A0A382ZPQ5_9ZZZZ</name>
<dbReference type="EMBL" id="UINC01185734">
    <property type="protein sequence ID" value="SVD97586.1"/>
    <property type="molecule type" value="Genomic_DNA"/>
</dbReference>
<accession>A0A382ZPQ5</accession>
<feature type="non-terminal residue" evidence="1">
    <location>
        <position position="1"/>
    </location>
</feature>
<reference evidence="1" key="1">
    <citation type="submission" date="2018-05" db="EMBL/GenBank/DDBJ databases">
        <authorList>
            <person name="Lanie J.A."/>
            <person name="Ng W.-L."/>
            <person name="Kazmierczak K.M."/>
            <person name="Andrzejewski T.M."/>
            <person name="Davidsen T.M."/>
            <person name="Wayne K.J."/>
            <person name="Tettelin H."/>
            <person name="Glass J.I."/>
            <person name="Rusch D."/>
            <person name="Podicherti R."/>
            <person name="Tsui H.-C.T."/>
            <person name="Winkler M.E."/>
        </authorList>
    </citation>
    <scope>NUCLEOTIDE SEQUENCE</scope>
</reference>